<keyword evidence="4" id="KW-1185">Reference proteome</keyword>
<feature type="region of interest" description="Disordered" evidence="1">
    <location>
        <begin position="235"/>
        <end position="301"/>
    </location>
</feature>
<dbReference type="RefSeq" id="XP_019917210.1">
    <property type="nucleotide sequence ID" value="XM_020061901.1"/>
</dbReference>
<evidence type="ECO:0000313" key="4">
    <source>
        <dbReference type="Proteomes" id="UP000092716"/>
    </source>
</evidence>
<dbReference type="VEuPathDB" id="PlasmoDB:PCOAH_00051190"/>
<gene>
    <name evidence="3" type="ORF">PCOAH_00051190</name>
</gene>
<dbReference type="OrthoDB" id="385778at2759"/>
<reference evidence="4" key="1">
    <citation type="submission" date="2016-06" db="EMBL/GenBank/DDBJ databases">
        <title>First high quality genome sequence of Plasmodium coatneyi using continuous long reads from single molecule, real-time sequencing.</title>
        <authorList>
            <person name="Chien J.-T."/>
            <person name="Pakala S.B."/>
            <person name="Geraldo J.A."/>
            <person name="Lapp S.A."/>
            <person name="Barnwell J.W."/>
            <person name="Kissinger J.C."/>
            <person name="Galinski M.R."/>
            <person name="Humphrey J.C."/>
        </authorList>
    </citation>
    <scope>NUCLEOTIDE SEQUENCE [LARGE SCALE GENOMIC DNA]</scope>
    <source>
        <strain evidence="4">Hackeri</strain>
    </source>
</reference>
<dbReference type="KEGG" id="pcot:PCOAH_00051190"/>
<protein>
    <submittedName>
        <fullName evidence="3">Uncharacterized protein</fullName>
    </submittedName>
</protein>
<feature type="transmembrane region" description="Helical" evidence="2">
    <location>
        <begin position="503"/>
        <end position="522"/>
    </location>
</feature>
<accession>A0A1B1E689</accession>
<keyword evidence="2" id="KW-0812">Transmembrane</keyword>
<feature type="compositionally biased region" description="Polar residues" evidence="1">
    <location>
        <begin position="163"/>
        <end position="178"/>
    </location>
</feature>
<dbReference type="EMBL" id="CP016251">
    <property type="protein sequence ID" value="ANQ10515.1"/>
    <property type="molecule type" value="Genomic_DNA"/>
</dbReference>
<dbReference type="GeneID" id="30911853"/>
<evidence type="ECO:0000313" key="3">
    <source>
        <dbReference type="EMBL" id="ANQ10515.1"/>
    </source>
</evidence>
<feature type="region of interest" description="Disordered" evidence="1">
    <location>
        <begin position="104"/>
        <end position="133"/>
    </location>
</feature>
<feature type="transmembrane region" description="Helical" evidence="2">
    <location>
        <begin position="473"/>
        <end position="497"/>
    </location>
</feature>
<name>A0A1B1E689_9APIC</name>
<dbReference type="AlphaFoldDB" id="A0A1B1E689"/>
<evidence type="ECO:0000256" key="1">
    <source>
        <dbReference type="SAM" id="MobiDB-lite"/>
    </source>
</evidence>
<evidence type="ECO:0000256" key="2">
    <source>
        <dbReference type="SAM" id="Phobius"/>
    </source>
</evidence>
<feature type="compositionally biased region" description="Basic and acidic residues" evidence="1">
    <location>
        <begin position="270"/>
        <end position="293"/>
    </location>
</feature>
<feature type="compositionally biased region" description="Basic and acidic residues" evidence="1">
    <location>
        <begin position="235"/>
        <end position="247"/>
    </location>
</feature>
<proteinExistence type="predicted"/>
<keyword evidence="2" id="KW-0472">Membrane</keyword>
<sequence>MTMELIIINGNGCKNFTYCSDCNNCTNYKDYTGYSDYTYIICYIDCAQGPARTNVHFNENNDNGVVQNQYSVIGGRMLYGHDISFQNDITGSMTSLASNDSIFSSSSTSTVDKNNEGRNHHDGSGTLSSHPSITGETIRVDISDDSSVSCYNSHSEIGRAKTTPVTRGSRGSTMTNESNRQRSKSYDNSFEDLKSLGEKKEEWTRAKEKAQRKELLDESTYGRRKAEKGFKGHLNKYDMENRDRENSCEVSSEETLRKRIRELNSLGQGSDKDVIEGSNRSEKSGRTAKREGESSDYSLKNKIAQRDNVNLGLNQNERLLRRVQEMNANDREHMERTLNRIKENGKNKNLKDLEYEIESQLGRVRKYIKLNYDERNSIASSTDDSAFGDEHSSSIYIGNRGVEKCRSKGRITNDVTELRSYIDETMDEKNAEITHMLVNIIEKYKNEVSTLKEKNRNQVRFMNLRHNLKLREILLYVPLITLITSATLCFLMTQYWMIPFVSAYFISMYSFALGTLVSYGIMGRIMFNSPSTVIDFILGKKSKANADYLSPRRKKSMFRF</sequence>
<organism evidence="3 4">
    <name type="scientific">Plasmodium coatneyi</name>
    <dbReference type="NCBI Taxonomy" id="208452"/>
    <lineage>
        <taxon>Eukaryota</taxon>
        <taxon>Sar</taxon>
        <taxon>Alveolata</taxon>
        <taxon>Apicomplexa</taxon>
        <taxon>Aconoidasida</taxon>
        <taxon>Haemosporida</taxon>
        <taxon>Plasmodiidae</taxon>
        <taxon>Plasmodium</taxon>
    </lineage>
</organism>
<keyword evidence="2" id="KW-1133">Transmembrane helix</keyword>
<dbReference type="Proteomes" id="UP000092716">
    <property type="component" value="Chromosome 13"/>
</dbReference>
<feature type="compositionally biased region" description="Basic and acidic residues" evidence="1">
    <location>
        <begin position="113"/>
        <end position="123"/>
    </location>
</feature>
<feature type="region of interest" description="Disordered" evidence="1">
    <location>
        <begin position="149"/>
        <end position="188"/>
    </location>
</feature>